<dbReference type="EMBL" id="RZNY01000009">
    <property type="protein sequence ID" value="RUT46344.1"/>
    <property type="molecule type" value="Genomic_DNA"/>
</dbReference>
<comment type="caution">
    <text evidence="1">The sequence shown here is derived from an EMBL/GenBank/DDBJ whole genome shotgun (WGS) entry which is preliminary data.</text>
</comment>
<keyword evidence="2" id="KW-1185">Reference proteome</keyword>
<name>A0A3S1BPC1_9BACL</name>
<dbReference type="AlphaFoldDB" id="A0A3S1BPC1"/>
<reference evidence="1 2" key="1">
    <citation type="submission" date="2018-12" db="EMBL/GenBank/DDBJ databases">
        <authorList>
            <person name="Sun L."/>
            <person name="Chen Z."/>
        </authorList>
    </citation>
    <scope>NUCLEOTIDE SEQUENCE [LARGE SCALE GENOMIC DNA]</scope>
    <source>
        <strain evidence="1 2">DSM 15890</strain>
    </source>
</reference>
<dbReference type="Pfam" id="PF12669">
    <property type="entry name" value="FeoB_associated"/>
    <property type="match status" value="1"/>
</dbReference>
<sequence>MIDFLIIILLAGIIGFTVWRSIKKRKSGGGGCAGCSGSCAEFSACDIKEPKGK</sequence>
<evidence type="ECO:0000313" key="1">
    <source>
        <dbReference type="EMBL" id="RUT46344.1"/>
    </source>
</evidence>
<dbReference type="RefSeq" id="WP_127192447.1">
    <property type="nucleotide sequence ID" value="NZ_JAUSSS010000001.1"/>
</dbReference>
<gene>
    <name evidence="1" type="ORF">EJP82_12815</name>
</gene>
<protein>
    <submittedName>
        <fullName evidence="1">FeoB-associated Cys-rich membrane protein</fullName>
    </submittedName>
</protein>
<organism evidence="1 2">
    <name type="scientific">Paenibacillus anaericanus</name>
    <dbReference type="NCBI Taxonomy" id="170367"/>
    <lineage>
        <taxon>Bacteria</taxon>
        <taxon>Bacillati</taxon>
        <taxon>Bacillota</taxon>
        <taxon>Bacilli</taxon>
        <taxon>Bacillales</taxon>
        <taxon>Paenibacillaceae</taxon>
        <taxon>Paenibacillus</taxon>
    </lineage>
</organism>
<proteinExistence type="predicted"/>
<evidence type="ECO:0000313" key="2">
    <source>
        <dbReference type="Proteomes" id="UP000279446"/>
    </source>
</evidence>
<dbReference type="Proteomes" id="UP000279446">
    <property type="component" value="Unassembled WGS sequence"/>
</dbReference>
<accession>A0A3S1BPC1</accession>